<evidence type="ECO:0000313" key="2">
    <source>
        <dbReference type="Proteomes" id="UP000014672"/>
    </source>
</evidence>
<dbReference type="EMBL" id="CP005384">
    <property type="protein sequence ID" value="AGO17481.1"/>
    <property type="molecule type" value="Genomic_DNA"/>
</dbReference>
<dbReference type="SUPFAM" id="SSF89733">
    <property type="entry name" value="L-sulfolactate dehydrogenase-like"/>
    <property type="match status" value="1"/>
</dbReference>
<dbReference type="Proteomes" id="UP000014672">
    <property type="component" value="Chromosome"/>
</dbReference>
<dbReference type="Gene3D" id="1.10.1530.10">
    <property type="match status" value="1"/>
</dbReference>
<dbReference type="PANTHER" id="PTHR11091">
    <property type="entry name" value="OXIDOREDUCTASE-RELATED"/>
    <property type="match status" value="1"/>
</dbReference>
<dbReference type="PANTHER" id="PTHR11091:SF3">
    <property type="entry name" value="2,3-DIKETO-L-GULONATE REDUCTASE"/>
    <property type="match status" value="1"/>
</dbReference>
<dbReference type="KEGG" id="hpaz:K756_12020"/>
<dbReference type="InterPro" id="IPR043144">
    <property type="entry name" value="Mal/L-sulf/L-lact_DH-like_ah"/>
</dbReference>
<dbReference type="InterPro" id="IPR036111">
    <property type="entry name" value="Mal/L-sulfo/L-lacto_DH-like_sf"/>
</dbReference>
<gene>
    <name evidence="1" type="ORF">K756_12020</name>
</gene>
<protein>
    <submittedName>
        <fullName evidence="1">Malate/L-lactate dehydrogenase</fullName>
    </submittedName>
</protein>
<proteinExistence type="predicted"/>
<dbReference type="InterPro" id="IPR003767">
    <property type="entry name" value="Malate/L-lactate_DH-like"/>
</dbReference>
<name>A0A806JFH4_GLAPU</name>
<organism evidence="1 2">
    <name type="scientific">Glaesserella parasuis ZJ0906</name>
    <dbReference type="NCBI Taxonomy" id="1322346"/>
    <lineage>
        <taxon>Bacteria</taxon>
        <taxon>Pseudomonadati</taxon>
        <taxon>Pseudomonadota</taxon>
        <taxon>Gammaproteobacteria</taxon>
        <taxon>Pasteurellales</taxon>
        <taxon>Pasteurellaceae</taxon>
        <taxon>Glaesserella</taxon>
    </lineage>
</organism>
<dbReference type="AlphaFoldDB" id="A0A806JFH4"/>
<dbReference type="Pfam" id="PF02615">
    <property type="entry name" value="Ldh_2"/>
    <property type="match status" value="1"/>
</dbReference>
<reference evidence="1 2" key="1">
    <citation type="journal article" date="2013" name="PLoS ONE">
        <title>Complete Genome Analysis of a Haemophilus parasuis Serovar 12 Strain from China.</title>
        <authorList>
            <person name="Li Y."/>
            <person name="Kwok A.H."/>
            <person name="Jiang J."/>
            <person name="Zou Y."/>
            <person name="Zheng F."/>
            <person name="Chen P."/>
            <person name="Hou C."/>
            <person name="Leung F.C."/>
            <person name="Jiang P."/>
        </authorList>
    </citation>
    <scope>NUCLEOTIDE SEQUENCE [LARGE SCALE GENOMIC DNA]</scope>
    <source>
        <strain evidence="1 2">ZJ0906</strain>
    </source>
</reference>
<accession>A0A806JFH4</accession>
<evidence type="ECO:0000313" key="1">
    <source>
        <dbReference type="EMBL" id="AGO17481.1"/>
    </source>
</evidence>
<dbReference type="GO" id="GO:0016491">
    <property type="term" value="F:oxidoreductase activity"/>
    <property type="evidence" value="ECO:0007669"/>
    <property type="project" value="InterPro"/>
</dbReference>
<sequence>MKVSYQELKAEFKRVLLARNVREEIAEECATMFADTTQAGVYSHGVNRFPRFIQQLEKGDVIPDAVPTKVLSLGAIEQWDAHQAIGNLTAKKQRNRSRFIKRFRSTRIKRLSFLGSRVPLIY</sequence>